<keyword evidence="1" id="KW-0677">Repeat</keyword>
<keyword evidence="3" id="KW-0611">Plant defense</keyword>
<dbReference type="PANTHER" id="PTHR36766:SF70">
    <property type="entry name" value="DISEASE RESISTANCE PROTEIN RGA4"/>
    <property type="match status" value="1"/>
</dbReference>
<dbReference type="Pfam" id="PF18052">
    <property type="entry name" value="Rx_N"/>
    <property type="match status" value="1"/>
</dbReference>
<gene>
    <name evidence="6" type="ORF">Tsubulata_026060</name>
</gene>
<evidence type="ECO:0000256" key="1">
    <source>
        <dbReference type="ARBA" id="ARBA00022737"/>
    </source>
</evidence>
<dbReference type="OrthoDB" id="1933539at2759"/>
<evidence type="ECO:0000256" key="2">
    <source>
        <dbReference type="ARBA" id="ARBA00022741"/>
    </source>
</evidence>
<reference evidence="6" key="1">
    <citation type="submission" date="2022-02" db="EMBL/GenBank/DDBJ databases">
        <authorList>
            <person name="Henning P.M."/>
            <person name="McCubbin A.G."/>
            <person name="Shore J.S."/>
        </authorList>
    </citation>
    <scope>NUCLEOTIDE SEQUENCE</scope>
    <source>
        <strain evidence="6">F60SS</strain>
        <tissue evidence="6">Leaves</tissue>
    </source>
</reference>
<keyword evidence="7" id="KW-1185">Reference proteome</keyword>
<sequence length="172" mass="19288">MAEIILTFALEKTLKKVGSLAVQGIQLAWGFKGQLQKLKQSLDIIQAVLHDAEERQAREAYVKLWLQKLREVAYEAEDVLDEFGYEVLRQKVETTRAEKVRNFFSASSNPIAFRLHMGKKIERINDELAKIKDDAVGFGLDHPFDQQSVFYMVLFWISSKAAPGAAGAGGSA</sequence>
<evidence type="ECO:0000259" key="5">
    <source>
        <dbReference type="Pfam" id="PF18052"/>
    </source>
</evidence>
<evidence type="ECO:0000313" key="7">
    <source>
        <dbReference type="Proteomes" id="UP001141552"/>
    </source>
</evidence>
<evidence type="ECO:0000256" key="3">
    <source>
        <dbReference type="ARBA" id="ARBA00022821"/>
    </source>
</evidence>
<feature type="domain" description="Disease resistance N-terminal" evidence="5">
    <location>
        <begin position="9"/>
        <end position="96"/>
    </location>
</feature>
<dbReference type="GO" id="GO:0006952">
    <property type="term" value="P:defense response"/>
    <property type="evidence" value="ECO:0007669"/>
    <property type="project" value="UniProtKB-KW"/>
</dbReference>
<proteinExistence type="predicted"/>
<name>A0A9Q0FQH1_9ROSI</name>
<keyword evidence="4" id="KW-0067">ATP-binding</keyword>
<dbReference type="InterPro" id="IPR041118">
    <property type="entry name" value="Rx_N"/>
</dbReference>
<dbReference type="InterPro" id="IPR038005">
    <property type="entry name" value="RX-like_CC"/>
</dbReference>
<dbReference type="AlphaFoldDB" id="A0A9Q0FQH1"/>
<dbReference type="GO" id="GO:0005524">
    <property type="term" value="F:ATP binding"/>
    <property type="evidence" value="ECO:0007669"/>
    <property type="project" value="UniProtKB-KW"/>
</dbReference>
<evidence type="ECO:0000256" key="4">
    <source>
        <dbReference type="ARBA" id="ARBA00022840"/>
    </source>
</evidence>
<accession>A0A9Q0FQH1</accession>
<dbReference type="Proteomes" id="UP001141552">
    <property type="component" value="Unassembled WGS sequence"/>
</dbReference>
<keyword evidence="2" id="KW-0547">Nucleotide-binding</keyword>
<dbReference type="CDD" id="cd14798">
    <property type="entry name" value="RX-CC_like"/>
    <property type="match status" value="1"/>
</dbReference>
<organism evidence="6 7">
    <name type="scientific">Turnera subulata</name>
    <dbReference type="NCBI Taxonomy" id="218843"/>
    <lineage>
        <taxon>Eukaryota</taxon>
        <taxon>Viridiplantae</taxon>
        <taxon>Streptophyta</taxon>
        <taxon>Embryophyta</taxon>
        <taxon>Tracheophyta</taxon>
        <taxon>Spermatophyta</taxon>
        <taxon>Magnoliopsida</taxon>
        <taxon>eudicotyledons</taxon>
        <taxon>Gunneridae</taxon>
        <taxon>Pentapetalae</taxon>
        <taxon>rosids</taxon>
        <taxon>fabids</taxon>
        <taxon>Malpighiales</taxon>
        <taxon>Passifloraceae</taxon>
        <taxon>Turnera</taxon>
    </lineage>
</organism>
<evidence type="ECO:0000313" key="6">
    <source>
        <dbReference type="EMBL" id="KAJ4835864.1"/>
    </source>
</evidence>
<protein>
    <recommendedName>
        <fullName evidence="5">Disease resistance N-terminal domain-containing protein</fullName>
    </recommendedName>
</protein>
<dbReference type="EMBL" id="JAKUCV010004277">
    <property type="protein sequence ID" value="KAJ4835864.1"/>
    <property type="molecule type" value="Genomic_DNA"/>
</dbReference>
<dbReference type="PANTHER" id="PTHR36766">
    <property type="entry name" value="PLANT BROAD-SPECTRUM MILDEW RESISTANCE PROTEIN RPW8"/>
    <property type="match status" value="1"/>
</dbReference>
<dbReference type="Gene3D" id="1.20.5.4130">
    <property type="match status" value="1"/>
</dbReference>
<comment type="caution">
    <text evidence="6">The sequence shown here is derived from an EMBL/GenBank/DDBJ whole genome shotgun (WGS) entry which is preliminary data.</text>
</comment>
<reference evidence="6" key="2">
    <citation type="journal article" date="2023" name="Plants (Basel)">
        <title>Annotation of the Turnera subulata (Passifloraceae) Draft Genome Reveals the S-Locus Evolved after the Divergence of Turneroideae from Passifloroideae in a Stepwise Manner.</title>
        <authorList>
            <person name="Henning P.M."/>
            <person name="Roalson E.H."/>
            <person name="Mir W."/>
            <person name="McCubbin A.G."/>
            <person name="Shore J.S."/>
        </authorList>
    </citation>
    <scope>NUCLEOTIDE SEQUENCE</scope>
    <source>
        <strain evidence="6">F60SS</strain>
    </source>
</reference>